<dbReference type="Proteomes" id="UP001430360">
    <property type="component" value="Unassembled WGS sequence"/>
</dbReference>
<accession>A0ABS8UEI7</accession>
<evidence type="ECO:0000313" key="2">
    <source>
        <dbReference type="Proteomes" id="UP001430360"/>
    </source>
</evidence>
<comment type="caution">
    <text evidence="1">The sequence shown here is derived from an EMBL/GenBank/DDBJ whole genome shotgun (WGS) entry which is preliminary data.</text>
</comment>
<dbReference type="EMBL" id="JAJQKU010000002">
    <property type="protein sequence ID" value="MCD9097083.1"/>
    <property type="molecule type" value="Genomic_DNA"/>
</dbReference>
<reference evidence="1" key="2">
    <citation type="journal article" date="2022" name="Syst. Appl. Microbiol.">
        <title>Physiological and genomic characterisation of Luteimonas fraxinea sp. nov., a bacterial species associated with trees tolerant to ash dieback.</title>
        <authorList>
            <person name="Ulrich K."/>
            <person name="Becker R."/>
            <person name="Behrendt U."/>
            <person name="Kube M."/>
            <person name="Schneck V."/>
            <person name="Ulrich A."/>
        </authorList>
    </citation>
    <scope>NUCLEOTIDE SEQUENCE</scope>
    <source>
        <strain evidence="1">A1P009</strain>
    </source>
</reference>
<sequence length="72" mass="8119">MLDRLIRLLKRRPARCAHQFRGVDIVPRDSAGIVAWPCCKCDFVARVEYGLQVQAFGNITGPWGVKEESFNG</sequence>
<proteinExistence type="predicted"/>
<organism evidence="1 2">
    <name type="scientific">Luteimonas fraxinea</name>
    <dbReference type="NCBI Taxonomy" id="2901869"/>
    <lineage>
        <taxon>Bacteria</taxon>
        <taxon>Pseudomonadati</taxon>
        <taxon>Pseudomonadota</taxon>
        <taxon>Gammaproteobacteria</taxon>
        <taxon>Lysobacterales</taxon>
        <taxon>Lysobacteraceae</taxon>
        <taxon>Luteimonas</taxon>
    </lineage>
</organism>
<protein>
    <submittedName>
        <fullName evidence="1">Uncharacterized protein</fullName>
    </submittedName>
</protein>
<evidence type="ECO:0000313" key="1">
    <source>
        <dbReference type="EMBL" id="MCD9097083.1"/>
    </source>
</evidence>
<keyword evidence="2" id="KW-1185">Reference proteome</keyword>
<dbReference type="RefSeq" id="WP_232136028.1">
    <property type="nucleotide sequence ID" value="NZ_JAJQKU010000002.1"/>
</dbReference>
<reference evidence="1" key="1">
    <citation type="submission" date="2021-12" db="EMBL/GenBank/DDBJ databases">
        <authorList>
            <person name="Ulrich A."/>
        </authorList>
    </citation>
    <scope>NUCLEOTIDE SEQUENCE</scope>
    <source>
        <strain evidence="1">A1P009</strain>
    </source>
</reference>
<name>A0ABS8UEI7_9GAMM</name>
<gene>
    <name evidence="1" type="ORF">LTT95_09040</name>
</gene>